<keyword evidence="3" id="KW-1185">Reference proteome</keyword>
<keyword evidence="1" id="KW-1133">Transmembrane helix</keyword>
<dbReference type="Proteomes" id="UP001234989">
    <property type="component" value="Chromosome 11"/>
</dbReference>
<evidence type="ECO:0000256" key="1">
    <source>
        <dbReference type="SAM" id="Phobius"/>
    </source>
</evidence>
<protein>
    <submittedName>
        <fullName evidence="2">Uncharacterized protein</fullName>
    </submittedName>
</protein>
<reference evidence="2" key="1">
    <citation type="submission" date="2023-08" db="EMBL/GenBank/DDBJ databases">
        <title>A de novo genome assembly of Solanum verrucosum Schlechtendal, a Mexican diploid species geographically isolated from the other diploid A-genome species in potato relatives.</title>
        <authorList>
            <person name="Hosaka K."/>
        </authorList>
    </citation>
    <scope>NUCLEOTIDE SEQUENCE</scope>
    <source>
        <tissue evidence="2">Young leaves</tissue>
    </source>
</reference>
<proteinExistence type="predicted"/>
<sequence length="113" mass="13363">MQEFDFEVKVIKKIENQVAHHLSRLEEEVMLKLGDRTNKNDAFPNEKVLAASYDLIPLFIDFANYLASDLVPSDLSFHQRKNFMHDVKKFFWDEPCFIFVLIVLFVVVCPRLR</sequence>
<feature type="transmembrane region" description="Helical" evidence="1">
    <location>
        <begin position="90"/>
        <end position="108"/>
    </location>
</feature>
<name>A0AAF0ZWJ7_SOLVR</name>
<keyword evidence="1" id="KW-0812">Transmembrane</keyword>
<evidence type="ECO:0000313" key="3">
    <source>
        <dbReference type="Proteomes" id="UP001234989"/>
    </source>
</evidence>
<accession>A0AAF0ZWJ7</accession>
<gene>
    <name evidence="2" type="ORF">MTR67_048557</name>
</gene>
<dbReference type="EMBL" id="CP133622">
    <property type="protein sequence ID" value="WMV55172.1"/>
    <property type="molecule type" value="Genomic_DNA"/>
</dbReference>
<keyword evidence="1" id="KW-0472">Membrane</keyword>
<evidence type="ECO:0000313" key="2">
    <source>
        <dbReference type="EMBL" id="WMV55172.1"/>
    </source>
</evidence>
<organism evidence="2 3">
    <name type="scientific">Solanum verrucosum</name>
    <dbReference type="NCBI Taxonomy" id="315347"/>
    <lineage>
        <taxon>Eukaryota</taxon>
        <taxon>Viridiplantae</taxon>
        <taxon>Streptophyta</taxon>
        <taxon>Embryophyta</taxon>
        <taxon>Tracheophyta</taxon>
        <taxon>Spermatophyta</taxon>
        <taxon>Magnoliopsida</taxon>
        <taxon>eudicotyledons</taxon>
        <taxon>Gunneridae</taxon>
        <taxon>Pentapetalae</taxon>
        <taxon>asterids</taxon>
        <taxon>lamiids</taxon>
        <taxon>Solanales</taxon>
        <taxon>Solanaceae</taxon>
        <taxon>Solanoideae</taxon>
        <taxon>Solaneae</taxon>
        <taxon>Solanum</taxon>
    </lineage>
</organism>
<dbReference type="AlphaFoldDB" id="A0AAF0ZWJ7"/>